<evidence type="ECO:0000256" key="10">
    <source>
        <dbReference type="RuleBase" id="RU004349"/>
    </source>
</evidence>
<dbReference type="EMBL" id="KX619437">
    <property type="protein sequence ID" value="AOS86663.1"/>
    <property type="molecule type" value="Genomic_DNA"/>
</dbReference>
<feature type="transmembrane region" description="Helical" evidence="11">
    <location>
        <begin position="296"/>
        <end position="318"/>
    </location>
</feature>
<keyword evidence="8 11" id="KW-0472">Membrane</keyword>
<dbReference type="SUPFAM" id="SSF103491">
    <property type="entry name" value="Preprotein translocase SecY subunit"/>
    <property type="match status" value="1"/>
</dbReference>
<feature type="transmembrane region" description="Helical" evidence="11">
    <location>
        <begin position="172"/>
        <end position="193"/>
    </location>
</feature>
<sequence length="423" mass="47273">MKKQKNKTAGIIRTRFLLSLAILLFIRIGTNIPIPGINYQQLFFYLQSNILANNLIQTFSGNKGFTIGLFALNIVPYINASILIQLLISFVPKIANLRKEGIYGKRILDRITRLITLGIAVLQSGIIAFSLKNVLYNWNYFLAFQIILSLTTGAMIVFWLSEFITEYGLGNGPSLLISFNILSNFSNILGLLIKNNNLSINIGSLIIGIILFFVALLLVILLQLSWVKIPIISSKLLNSSKYDISAFLEEDNNYIPLRYDTGGVLPIILTTSVLYGMDLFLLPMLKIPILSQCYQLFYWVLFFILNGIFNSTTSILIINPTNLSNELKENAVSIKEISTESGLNTPIYLKSQVIRAAFTGSIFLSLIGVLSNLMTLVLPLPGFSKFGLTSLLILVNVISSIYREVQNIIISNIYDDQETSIIK</sequence>
<feature type="transmembrane region" description="Helical" evidence="11">
    <location>
        <begin position="137"/>
        <end position="160"/>
    </location>
</feature>
<evidence type="ECO:0000256" key="8">
    <source>
        <dbReference type="ARBA" id="ARBA00023136"/>
    </source>
</evidence>
<dbReference type="PRINTS" id="PR00303">
    <property type="entry name" value="SECYTRNLCASE"/>
</dbReference>
<evidence type="ECO:0000256" key="6">
    <source>
        <dbReference type="ARBA" id="ARBA00022989"/>
    </source>
</evidence>
<evidence type="ECO:0000256" key="5">
    <source>
        <dbReference type="ARBA" id="ARBA00022927"/>
    </source>
</evidence>
<keyword evidence="4 9" id="KW-0812">Transmembrane</keyword>
<feature type="transmembrane region" description="Helical" evidence="11">
    <location>
        <begin position="356"/>
        <end position="377"/>
    </location>
</feature>
<organism evidence="12">
    <name type="scientific">Toxarium undulatum</name>
    <dbReference type="NCBI Taxonomy" id="210620"/>
    <lineage>
        <taxon>Eukaryota</taxon>
        <taxon>Sar</taxon>
        <taxon>Stramenopiles</taxon>
        <taxon>Ochrophyta</taxon>
        <taxon>Bacillariophyta</taxon>
        <taxon>Mediophyceae</taxon>
        <taxon>Toxariales</taxon>
        <taxon>Toxariaceae</taxon>
        <taxon>Toxarium</taxon>
    </lineage>
</organism>
<dbReference type="GO" id="GO:0015031">
    <property type="term" value="P:protein transport"/>
    <property type="evidence" value="ECO:0007669"/>
    <property type="project" value="UniProtKB-KW"/>
</dbReference>
<evidence type="ECO:0000256" key="11">
    <source>
        <dbReference type="SAM" id="Phobius"/>
    </source>
</evidence>
<keyword evidence="7 9" id="KW-0811">Translocation</keyword>
<feature type="transmembrane region" description="Helical" evidence="11">
    <location>
        <begin position="264"/>
        <end position="284"/>
    </location>
</feature>
<feature type="transmembrane region" description="Helical" evidence="11">
    <location>
        <begin position="111"/>
        <end position="131"/>
    </location>
</feature>
<evidence type="ECO:0000313" key="12">
    <source>
        <dbReference type="EMBL" id="AOS86663.1"/>
    </source>
</evidence>
<comment type="subcellular location">
    <subcellularLocation>
        <location evidence="1 9">Membrane</location>
        <topology evidence="1 9">Multi-pass membrane protein</topology>
    </subcellularLocation>
</comment>
<dbReference type="InterPro" id="IPR030659">
    <property type="entry name" value="SecY_CS"/>
</dbReference>
<dbReference type="Gene3D" id="1.10.3370.10">
    <property type="entry name" value="SecY subunit domain"/>
    <property type="match status" value="1"/>
</dbReference>
<name>A0A1D8DCA2_9STRA</name>
<dbReference type="PIRSF" id="PIRSF004557">
    <property type="entry name" value="SecY"/>
    <property type="match status" value="1"/>
</dbReference>
<keyword evidence="12" id="KW-0150">Chloroplast</keyword>
<dbReference type="PROSITE" id="PS00755">
    <property type="entry name" value="SECY_1"/>
    <property type="match status" value="1"/>
</dbReference>
<evidence type="ECO:0000256" key="9">
    <source>
        <dbReference type="RuleBase" id="RU003484"/>
    </source>
</evidence>
<evidence type="ECO:0000256" key="2">
    <source>
        <dbReference type="ARBA" id="ARBA00005751"/>
    </source>
</evidence>
<evidence type="ECO:0000256" key="4">
    <source>
        <dbReference type="ARBA" id="ARBA00022692"/>
    </source>
</evidence>
<keyword evidence="6 11" id="KW-1133">Transmembrane helix</keyword>
<keyword evidence="5 9" id="KW-0653">Protein transport</keyword>
<protein>
    <submittedName>
        <fullName evidence="12">SecY-type transporter protein</fullName>
    </submittedName>
</protein>
<evidence type="ECO:0000256" key="7">
    <source>
        <dbReference type="ARBA" id="ARBA00023010"/>
    </source>
</evidence>
<keyword evidence="12" id="KW-0934">Plastid</keyword>
<keyword evidence="3 9" id="KW-0813">Transport</keyword>
<feature type="transmembrane region" description="Helical" evidence="11">
    <location>
        <begin position="67"/>
        <end position="91"/>
    </location>
</feature>
<comment type="similarity">
    <text evidence="2 10">Belongs to the SecY/SEC61-alpha family.</text>
</comment>
<gene>
    <name evidence="12" type="primary">secY</name>
</gene>
<accession>A0A1D8DCA2</accession>
<dbReference type="AlphaFoldDB" id="A0A1D8DCA2"/>
<dbReference type="GeneID" id="29293209"/>
<dbReference type="InterPro" id="IPR002208">
    <property type="entry name" value="SecY/SEC61-alpha"/>
</dbReference>
<evidence type="ECO:0000256" key="1">
    <source>
        <dbReference type="ARBA" id="ARBA00004141"/>
    </source>
</evidence>
<dbReference type="GO" id="GO:0016020">
    <property type="term" value="C:membrane"/>
    <property type="evidence" value="ECO:0007669"/>
    <property type="project" value="UniProtKB-SubCell"/>
</dbReference>
<reference evidence="12" key="1">
    <citation type="journal article" date="2016" name="Curr. Genet.">
        <title>Hoarding and horizontal transfer led to an expanded gene and intron repertoire in the plastid genome of the diatom, Toxarium undulatum (Bacillariophyta).</title>
        <authorList>
            <person name="Ruck E.C."/>
            <person name="Linard S.R."/>
            <person name="Nakov T."/>
            <person name="Theriot E.C."/>
            <person name="Alverson A.J."/>
        </authorList>
    </citation>
    <scope>NUCLEOTIDE SEQUENCE</scope>
    <source>
        <strain evidence="12">ECT3802</strain>
    </source>
</reference>
<dbReference type="InterPro" id="IPR023201">
    <property type="entry name" value="SecY_dom_sf"/>
</dbReference>
<feature type="transmembrane region" description="Helical" evidence="11">
    <location>
        <begin position="205"/>
        <end position="227"/>
    </location>
</feature>
<dbReference type="Pfam" id="PF00344">
    <property type="entry name" value="SecY"/>
    <property type="match status" value="1"/>
</dbReference>
<proteinExistence type="inferred from homology"/>
<evidence type="ECO:0000256" key="3">
    <source>
        <dbReference type="ARBA" id="ARBA00022448"/>
    </source>
</evidence>
<dbReference type="PROSITE" id="PS00756">
    <property type="entry name" value="SECY_2"/>
    <property type="match status" value="1"/>
</dbReference>
<dbReference type="PANTHER" id="PTHR10906">
    <property type="entry name" value="SECY/SEC61-ALPHA FAMILY MEMBER"/>
    <property type="match status" value="1"/>
</dbReference>
<dbReference type="RefSeq" id="YP_009308920.1">
    <property type="nucleotide sequence ID" value="NC_031425.1"/>
</dbReference>
<geneLocation type="chloroplast" evidence="12"/>